<keyword evidence="5 7" id="KW-0067">ATP-binding</keyword>
<dbReference type="SMART" id="SM00490">
    <property type="entry name" value="HELICc"/>
    <property type="match status" value="1"/>
</dbReference>
<dbReference type="PROSITE" id="PS00039">
    <property type="entry name" value="DEAD_ATP_HELICASE"/>
    <property type="match status" value="1"/>
</dbReference>
<sequence>MDENWDDGNDEPCPGTPNLSEKLGSFNINPSEPLNDCLNLKTPSYQQTQSSNNHAPDEWDENENNSNFRYQEKESDALDGTEEGTPYDAPVVKKFVRNGGNSTYNSRPRRYDDANDGSGATRSTYRGRYQSYEREPGEVGNERPSFRGRYRGNDNSKGFNSERSSFRGSDRYGSSSRGESYSSERGFRSYRGRGGYGDRSSNFTNNTTNYYEENPNDNQYGQQRPKRDYQEYGGTSRNYDDPNAYQENGQERSTKSYSRFKEDQQEFISETERPPIYNPEMPSTDPDVIFSSTISEGIHFEQYESIKVKVSGGDERQDYITSFDHDSHVSSEILSNVKKANYRVPTPIQKFTIPIVTKEMYDIMGCAQTGSGKTAAYLIPIFSNILKNQFTLNENSIASPLLLIMAPTRELVIQIGEEMRKFSYGTRIRTGIIYGGVSRSFIYRFIRNGCDAIAATPGRLTELVDRNEVSLKNVKYLVLDEADRMLDMGFIEPIRKIVFQRGLPPSDQRRCYMFSATFPNDIRNLAKEILAPDYFFITVGVVGGAADSINQEIFEIPPQDKRDKLLRILENFKERKVLIFVETKRSADFLTTFLCQSSIRSTSIHGDRFQEQREEALNMFKKGEALVLVATSVAARGLDIPKVDLVINFDLPSQIEEYVHRIGRTGRLGNNGMAISFFTPGKDETLSSQLVEVLKNANQNIPPFLKHYDFAPTSITQSSFQSRDDRSLSIKTHNIRNFSGGISGSNPTEEVSSFVDAVDEGWD</sequence>
<dbReference type="GO" id="GO:0016787">
    <property type="term" value="F:hydrolase activity"/>
    <property type="evidence" value="ECO:0007669"/>
    <property type="project" value="UniProtKB-KW"/>
</dbReference>
<dbReference type="Pfam" id="PF00270">
    <property type="entry name" value="DEAD"/>
    <property type="match status" value="1"/>
</dbReference>
<evidence type="ECO:0000256" key="5">
    <source>
        <dbReference type="ARBA" id="ARBA00022840"/>
    </source>
</evidence>
<dbReference type="OMA" id="GQDRMES"/>
<feature type="compositionally biased region" description="Polar residues" evidence="8">
    <location>
        <begin position="41"/>
        <end position="54"/>
    </location>
</feature>
<keyword evidence="13" id="KW-1185">Reference proteome</keyword>
<keyword evidence="2 7" id="KW-0547">Nucleotide-binding</keyword>
<dbReference type="InterPro" id="IPR014001">
    <property type="entry name" value="Helicase_ATP-bd"/>
</dbReference>
<dbReference type="AlphaFoldDB" id="A0A0C2NDL3"/>
<feature type="short sequence motif" description="Q motif" evidence="6">
    <location>
        <begin position="322"/>
        <end position="350"/>
    </location>
</feature>
<comment type="caution">
    <text evidence="12">The sequence shown here is derived from an EMBL/GenBank/DDBJ whole genome shotgun (WGS) entry which is preliminary data.</text>
</comment>
<dbReference type="InterPro" id="IPR014014">
    <property type="entry name" value="RNA_helicase_DEAD_Q_motif"/>
</dbReference>
<keyword evidence="3 7" id="KW-0378">Hydrolase</keyword>
<dbReference type="PROSITE" id="PS51194">
    <property type="entry name" value="HELICASE_CTER"/>
    <property type="match status" value="1"/>
</dbReference>
<feature type="domain" description="Helicase C-terminal" evidence="10">
    <location>
        <begin position="564"/>
        <end position="709"/>
    </location>
</feature>
<evidence type="ECO:0000259" key="9">
    <source>
        <dbReference type="PROSITE" id="PS51192"/>
    </source>
</evidence>
<dbReference type="SUPFAM" id="SSF52540">
    <property type="entry name" value="P-loop containing nucleoside triphosphate hydrolases"/>
    <property type="match status" value="1"/>
</dbReference>
<feature type="compositionally biased region" description="Acidic residues" evidence="8">
    <location>
        <begin position="1"/>
        <end position="10"/>
    </location>
</feature>
<evidence type="ECO:0000256" key="7">
    <source>
        <dbReference type="RuleBase" id="RU000492"/>
    </source>
</evidence>
<organism evidence="12 13">
    <name type="scientific">Thelohanellus kitauei</name>
    <name type="common">Myxosporean</name>
    <dbReference type="NCBI Taxonomy" id="669202"/>
    <lineage>
        <taxon>Eukaryota</taxon>
        <taxon>Metazoa</taxon>
        <taxon>Cnidaria</taxon>
        <taxon>Myxozoa</taxon>
        <taxon>Myxosporea</taxon>
        <taxon>Bivalvulida</taxon>
        <taxon>Platysporina</taxon>
        <taxon>Myxobolidae</taxon>
        <taxon>Thelohanellus</taxon>
    </lineage>
</organism>
<evidence type="ECO:0000259" key="10">
    <source>
        <dbReference type="PROSITE" id="PS51194"/>
    </source>
</evidence>
<name>A0A0C2NDL3_THEKT</name>
<accession>A0A0C2NDL3</accession>
<dbReference type="SMART" id="SM00487">
    <property type="entry name" value="DEXDc"/>
    <property type="match status" value="1"/>
</dbReference>
<dbReference type="EMBL" id="JWZT01000435">
    <property type="protein sequence ID" value="KII74395.1"/>
    <property type="molecule type" value="Genomic_DNA"/>
</dbReference>
<evidence type="ECO:0000256" key="8">
    <source>
        <dbReference type="SAM" id="MobiDB-lite"/>
    </source>
</evidence>
<feature type="compositionally biased region" description="Low complexity" evidence="8">
    <location>
        <begin position="198"/>
        <end position="218"/>
    </location>
</feature>
<protein>
    <recommendedName>
        <fullName evidence="1">RNA helicase</fullName>
        <ecNumber evidence="1">3.6.4.13</ecNumber>
    </recommendedName>
</protein>
<feature type="compositionally biased region" description="Low complexity" evidence="8">
    <location>
        <begin position="171"/>
        <end position="184"/>
    </location>
</feature>
<evidence type="ECO:0000313" key="12">
    <source>
        <dbReference type="EMBL" id="KII74395.1"/>
    </source>
</evidence>
<dbReference type="FunFam" id="3.40.50.300:FF:000008">
    <property type="entry name" value="ATP-dependent RNA helicase RhlB"/>
    <property type="match status" value="1"/>
</dbReference>
<dbReference type="Proteomes" id="UP000031668">
    <property type="component" value="Unassembled WGS sequence"/>
</dbReference>
<feature type="region of interest" description="Disordered" evidence="8">
    <location>
        <begin position="1"/>
        <end position="259"/>
    </location>
</feature>
<evidence type="ECO:0000256" key="2">
    <source>
        <dbReference type="ARBA" id="ARBA00022741"/>
    </source>
</evidence>
<dbReference type="Gene3D" id="3.40.50.300">
    <property type="entry name" value="P-loop containing nucleotide triphosphate hydrolases"/>
    <property type="match status" value="2"/>
</dbReference>
<feature type="domain" description="Helicase ATP-binding" evidence="9">
    <location>
        <begin position="354"/>
        <end position="536"/>
    </location>
</feature>
<feature type="compositionally biased region" description="Basic and acidic residues" evidence="8">
    <location>
        <begin position="249"/>
        <end position="259"/>
    </location>
</feature>
<evidence type="ECO:0000256" key="6">
    <source>
        <dbReference type="PROSITE-ProRule" id="PRU00552"/>
    </source>
</evidence>
<comment type="similarity">
    <text evidence="7">Belongs to the DEAD box helicase family.</text>
</comment>
<evidence type="ECO:0000256" key="3">
    <source>
        <dbReference type="ARBA" id="ARBA00022801"/>
    </source>
</evidence>
<reference evidence="12 13" key="1">
    <citation type="journal article" date="2014" name="Genome Biol. Evol.">
        <title>The genome of the myxosporean Thelohanellus kitauei shows adaptations to nutrient acquisition within its fish host.</title>
        <authorList>
            <person name="Yang Y."/>
            <person name="Xiong J."/>
            <person name="Zhou Z."/>
            <person name="Huo F."/>
            <person name="Miao W."/>
            <person name="Ran C."/>
            <person name="Liu Y."/>
            <person name="Zhang J."/>
            <person name="Feng J."/>
            <person name="Wang M."/>
            <person name="Wang M."/>
            <person name="Wang L."/>
            <person name="Yao B."/>
        </authorList>
    </citation>
    <scope>NUCLEOTIDE SEQUENCE [LARGE SCALE GENOMIC DNA]</scope>
    <source>
        <strain evidence="12">Wuqing</strain>
    </source>
</reference>
<dbReference type="OrthoDB" id="196131at2759"/>
<proteinExistence type="inferred from homology"/>
<dbReference type="PROSITE" id="PS51195">
    <property type="entry name" value="Q_MOTIF"/>
    <property type="match status" value="1"/>
</dbReference>
<dbReference type="InterPro" id="IPR027417">
    <property type="entry name" value="P-loop_NTPase"/>
</dbReference>
<dbReference type="GO" id="GO:0005524">
    <property type="term" value="F:ATP binding"/>
    <property type="evidence" value="ECO:0007669"/>
    <property type="project" value="UniProtKB-KW"/>
</dbReference>
<keyword evidence="4 7" id="KW-0347">Helicase</keyword>
<dbReference type="GO" id="GO:0003724">
    <property type="term" value="F:RNA helicase activity"/>
    <property type="evidence" value="ECO:0007669"/>
    <property type="project" value="UniProtKB-EC"/>
</dbReference>
<feature type="compositionally biased region" description="Basic and acidic residues" evidence="8">
    <location>
        <begin position="131"/>
        <end position="145"/>
    </location>
</feature>
<feature type="domain" description="DEAD-box RNA helicase Q" evidence="11">
    <location>
        <begin position="322"/>
        <end position="350"/>
    </location>
</feature>
<evidence type="ECO:0000313" key="13">
    <source>
        <dbReference type="Proteomes" id="UP000031668"/>
    </source>
</evidence>
<dbReference type="PROSITE" id="PS51192">
    <property type="entry name" value="HELICASE_ATP_BIND_1"/>
    <property type="match status" value="1"/>
</dbReference>
<feature type="compositionally biased region" description="Polar residues" evidence="8">
    <location>
        <begin position="153"/>
        <end position="162"/>
    </location>
</feature>
<dbReference type="InterPro" id="IPR011545">
    <property type="entry name" value="DEAD/DEAH_box_helicase_dom"/>
</dbReference>
<dbReference type="PANTHER" id="PTHR47958">
    <property type="entry name" value="ATP-DEPENDENT RNA HELICASE DBP3"/>
    <property type="match status" value="1"/>
</dbReference>
<evidence type="ECO:0000256" key="4">
    <source>
        <dbReference type="ARBA" id="ARBA00022806"/>
    </source>
</evidence>
<gene>
    <name evidence="12" type="ORF">RF11_13317</name>
</gene>
<dbReference type="InterPro" id="IPR000629">
    <property type="entry name" value="RNA-helicase_DEAD-box_CS"/>
</dbReference>
<evidence type="ECO:0000259" key="11">
    <source>
        <dbReference type="PROSITE" id="PS51195"/>
    </source>
</evidence>
<dbReference type="CDD" id="cd18787">
    <property type="entry name" value="SF2_C_DEAD"/>
    <property type="match status" value="1"/>
</dbReference>
<dbReference type="EC" id="3.6.4.13" evidence="1"/>
<dbReference type="GO" id="GO:0003676">
    <property type="term" value="F:nucleic acid binding"/>
    <property type="evidence" value="ECO:0007669"/>
    <property type="project" value="InterPro"/>
</dbReference>
<dbReference type="InterPro" id="IPR001650">
    <property type="entry name" value="Helicase_C-like"/>
</dbReference>
<evidence type="ECO:0000256" key="1">
    <source>
        <dbReference type="ARBA" id="ARBA00012552"/>
    </source>
</evidence>
<dbReference type="Pfam" id="PF00271">
    <property type="entry name" value="Helicase_C"/>
    <property type="match status" value="1"/>
</dbReference>